<keyword evidence="5 12" id="KW-0597">Phosphoprotein</keyword>
<dbReference type="Pfam" id="PF02895">
    <property type="entry name" value="H-kinase_dim"/>
    <property type="match status" value="1"/>
</dbReference>
<dbReference type="Gene3D" id="2.30.30.40">
    <property type="entry name" value="SH3 Domains"/>
    <property type="match status" value="1"/>
</dbReference>
<keyword evidence="8 17" id="KW-0418">Kinase</keyword>
<dbReference type="SUPFAM" id="SSF55874">
    <property type="entry name" value="ATPase domain of HSP90 chaperone/DNA topoisomerase II/histidine kinase"/>
    <property type="match status" value="1"/>
</dbReference>
<dbReference type="InterPro" id="IPR036641">
    <property type="entry name" value="HPT_dom_sf"/>
</dbReference>
<feature type="domain" description="CheW-like" evidence="15">
    <location>
        <begin position="588"/>
        <end position="724"/>
    </location>
</feature>
<evidence type="ECO:0000256" key="3">
    <source>
        <dbReference type="ARBA" id="ARBA00021495"/>
    </source>
</evidence>
<dbReference type="InterPro" id="IPR002545">
    <property type="entry name" value="CheW-lke_dom"/>
</dbReference>
<feature type="compositionally biased region" description="Low complexity" evidence="13">
    <location>
        <begin position="286"/>
        <end position="302"/>
    </location>
</feature>
<dbReference type="Gene3D" id="1.20.120.160">
    <property type="entry name" value="HPT domain"/>
    <property type="match status" value="1"/>
</dbReference>
<dbReference type="PRINTS" id="PR00344">
    <property type="entry name" value="BCTRLSENSOR"/>
</dbReference>
<protein>
    <recommendedName>
        <fullName evidence="3">Chemotaxis protein CheA</fullName>
        <ecNumber evidence="2">2.7.13.3</ecNumber>
    </recommendedName>
</protein>
<dbReference type="SUPFAM" id="SSF47384">
    <property type="entry name" value="Homodimeric domain of signal transducing histidine kinase"/>
    <property type="match status" value="1"/>
</dbReference>
<evidence type="ECO:0000256" key="4">
    <source>
        <dbReference type="ARBA" id="ARBA00022500"/>
    </source>
</evidence>
<dbReference type="SMART" id="SM01231">
    <property type="entry name" value="H-kinase_dim"/>
    <property type="match status" value="1"/>
</dbReference>
<evidence type="ECO:0000256" key="7">
    <source>
        <dbReference type="ARBA" id="ARBA00022741"/>
    </source>
</evidence>
<dbReference type="InterPro" id="IPR051315">
    <property type="entry name" value="Bact_Chemotaxis_CheA"/>
</dbReference>
<dbReference type="SMART" id="SM00387">
    <property type="entry name" value="HATPase_c"/>
    <property type="match status" value="1"/>
</dbReference>
<comment type="function">
    <text evidence="11">Involved in the transmission of sensory signals from the chemoreceptors to the flagellar motors. CheA is autophosphorylated; it can transfer its phosphate group to either CheB or CheY.</text>
</comment>
<dbReference type="Pfam" id="PF02518">
    <property type="entry name" value="HATPase_c"/>
    <property type="match status" value="1"/>
</dbReference>
<dbReference type="PANTHER" id="PTHR43395">
    <property type="entry name" value="SENSOR HISTIDINE KINASE CHEA"/>
    <property type="match status" value="1"/>
</dbReference>
<feature type="region of interest" description="Disordered" evidence="13">
    <location>
        <begin position="286"/>
        <end position="334"/>
    </location>
</feature>
<dbReference type="Pfam" id="PF01627">
    <property type="entry name" value="Hpt"/>
    <property type="match status" value="1"/>
</dbReference>
<evidence type="ECO:0000256" key="8">
    <source>
        <dbReference type="ARBA" id="ARBA00022777"/>
    </source>
</evidence>
<dbReference type="SMART" id="SM00260">
    <property type="entry name" value="CheW"/>
    <property type="match status" value="1"/>
</dbReference>
<evidence type="ECO:0000259" key="14">
    <source>
        <dbReference type="PROSITE" id="PS50109"/>
    </source>
</evidence>
<dbReference type="SUPFAM" id="SSF47226">
    <property type="entry name" value="Histidine-containing phosphotransfer domain, HPT domain"/>
    <property type="match status" value="1"/>
</dbReference>
<dbReference type="AlphaFoldDB" id="A0A1N6F307"/>
<dbReference type="CDD" id="cd00731">
    <property type="entry name" value="CheA_reg"/>
    <property type="match status" value="1"/>
</dbReference>
<dbReference type="PROSITE" id="PS50894">
    <property type="entry name" value="HPT"/>
    <property type="match status" value="1"/>
</dbReference>
<dbReference type="Proteomes" id="UP000184932">
    <property type="component" value="Unassembled WGS sequence"/>
</dbReference>
<dbReference type="Gene3D" id="3.30.565.10">
    <property type="entry name" value="Histidine kinase-like ATPase, C-terminal domain"/>
    <property type="match status" value="1"/>
</dbReference>
<dbReference type="OrthoDB" id="9803176at2"/>
<dbReference type="STRING" id="1217970.SAMN05444002_1324"/>
<keyword evidence="4" id="KW-0145">Chemotaxis</keyword>
<dbReference type="InterPro" id="IPR036061">
    <property type="entry name" value="CheW-like_dom_sf"/>
</dbReference>
<keyword evidence="6" id="KW-0808">Transferase</keyword>
<dbReference type="EC" id="2.7.13.3" evidence="2"/>
<evidence type="ECO:0000259" key="16">
    <source>
        <dbReference type="PROSITE" id="PS50894"/>
    </source>
</evidence>
<feature type="modified residue" description="Phosphohistidine" evidence="12">
    <location>
        <position position="49"/>
    </location>
</feature>
<evidence type="ECO:0000256" key="10">
    <source>
        <dbReference type="ARBA" id="ARBA00023012"/>
    </source>
</evidence>
<dbReference type="SMART" id="SM00073">
    <property type="entry name" value="HPT"/>
    <property type="match status" value="1"/>
</dbReference>
<dbReference type="InterPro" id="IPR003594">
    <property type="entry name" value="HATPase_dom"/>
</dbReference>
<evidence type="ECO:0000256" key="11">
    <source>
        <dbReference type="ARBA" id="ARBA00035100"/>
    </source>
</evidence>
<evidence type="ECO:0000256" key="2">
    <source>
        <dbReference type="ARBA" id="ARBA00012438"/>
    </source>
</evidence>
<dbReference type="GO" id="GO:0006935">
    <property type="term" value="P:chemotaxis"/>
    <property type="evidence" value="ECO:0007669"/>
    <property type="project" value="UniProtKB-KW"/>
</dbReference>
<proteinExistence type="predicted"/>
<evidence type="ECO:0000313" key="18">
    <source>
        <dbReference type="Proteomes" id="UP000184932"/>
    </source>
</evidence>
<dbReference type="EMBL" id="FSRL01000001">
    <property type="protein sequence ID" value="SIN89627.1"/>
    <property type="molecule type" value="Genomic_DNA"/>
</dbReference>
<dbReference type="RefSeq" id="WP_074255410.1">
    <property type="nucleotide sequence ID" value="NZ_FSRL01000001.1"/>
</dbReference>
<dbReference type="Pfam" id="PF01584">
    <property type="entry name" value="CheW"/>
    <property type="match status" value="1"/>
</dbReference>
<feature type="domain" description="HPt" evidence="16">
    <location>
        <begin position="2"/>
        <end position="106"/>
    </location>
</feature>
<evidence type="ECO:0000256" key="9">
    <source>
        <dbReference type="ARBA" id="ARBA00022840"/>
    </source>
</evidence>
<name>A0A1N6F307_9RHOB</name>
<dbReference type="CDD" id="cd00088">
    <property type="entry name" value="HPT"/>
    <property type="match status" value="1"/>
</dbReference>
<sequence>MSTDPMAEIRASFFIECEELLESLQDGLTAMDDGDTESETINVCFRAVHSIKGGAGAFGLEELVRFAHRFETVMDEIRNGRLEPSRDTIALFFRGADVLYDIVRASRDGDSLDKATTEAVLGDLEALVGGVIEKEEAEEEIDFAPMTLTLDPLEAGEDGDVADLAPQDDSPPGFEIRFQPAAELFASGNEPRHLLAALHDLGEVTTTCDLSRIPSLDGLAPEEGHIGWSCRLVTGARKEEVAEIFEFVEGLCELSIEPTGRAAPGLPDLDSILIPGTVPDDVAAAADEATETAPEPEPLAIAPAPPADPLATAAPVPAPPAAPPAGGKDSKQAASAKATVRVDLDRIERLVNLVGELVINQAMLSQSVAEAGIPANSTVASGLEEFLQLTRDIQESVMMIRAQPVKSLFQRMSRIVRESSAMVGKSVRFVTDGEQTEIDKTVIERLADPLTHMVRNAVDHGLETTERRLAAGKPADGVVTLTAAHKSGRVVLEIKDDGAGIDREVVKAKAEEKGLIAPGVPMSDQEIDNLLFLPGFSTAKQVSDLSGRGVGMDVVRSSIQALGGRVTITSEPGSGTTFSISLPLTLAVLDGMVVEAGGEILVVPLGSISETLTLQAADMEQLGAGTTLVRIREEFVPLLDMAVQLGFRTPLPSYVGSSVLLIAMEDNTRSALVVDRIVEQRQVVIKGLQESYGRIPGIAAATILGNGRIALILDPADLIASASNTRGMQPFDLAG</sequence>
<dbReference type="PROSITE" id="PS50851">
    <property type="entry name" value="CHEW"/>
    <property type="match status" value="1"/>
</dbReference>
<feature type="domain" description="Histidine kinase" evidence="14">
    <location>
        <begin position="383"/>
        <end position="586"/>
    </location>
</feature>
<evidence type="ECO:0000313" key="17">
    <source>
        <dbReference type="EMBL" id="SIN89627.1"/>
    </source>
</evidence>
<dbReference type="SUPFAM" id="SSF50341">
    <property type="entry name" value="CheW-like"/>
    <property type="match status" value="1"/>
</dbReference>
<dbReference type="PANTHER" id="PTHR43395:SF10">
    <property type="entry name" value="CHEMOTAXIS PROTEIN CHEA"/>
    <property type="match status" value="1"/>
</dbReference>
<evidence type="ECO:0000256" key="13">
    <source>
        <dbReference type="SAM" id="MobiDB-lite"/>
    </source>
</evidence>
<evidence type="ECO:0000256" key="12">
    <source>
        <dbReference type="PROSITE-ProRule" id="PRU00110"/>
    </source>
</evidence>
<dbReference type="Gene3D" id="1.10.287.560">
    <property type="entry name" value="Histidine kinase CheA-like, homodimeric domain"/>
    <property type="match status" value="1"/>
</dbReference>
<accession>A0A1N6F307</accession>
<organism evidence="17 18">
    <name type="scientific">Vannielia litorea</name>
    <dbReference type="NCBI Taxonomy" id="1217970"/>
    <lineage>
        <taxon>Bacteria</taxon>
        <taxon>Pseudomonadati</taxon>
        <taxon>Pseudomonadota</taxon>
        <taxon>Alphaproteobacteria</taxon>
        <taxon>Rhodobacterales</taxon>
        <taxon>Paracoccaceae</taxon>
        <taxon>Vannielia</taxon>
    </lineage>
</organism>
<evidence type="ECO:0000259" key="15">
    <source>
        <dbReference type="PROSITE" id="PS50851"/>
    </source>
</evidence>
<dbReference type="CDD" id="cd16916">
    <property type="entry name" value="HATPase_CheA-like"/>
    <property type="match status" value="1"/>
</dbReference>
<dbReference type="FunFam" id="3.30.565.10:FF:000016">
    <property type="entry name" value="Chemotaxis protein CheA, putative"/>
    <property type="match status" value="1"/>
</dbReference>
<keyword evidence="7" id="KW-0547">Nucleotide-binding</keyword>
<dbReference type="GO" id="GO:0005524">
    <property type="term" value="F:ATP binding"/>
    <property type="evidence" value="ECO:0007669"/>
    <property type="project" value="UniProtKB-KW"/>
</dbReference>
<reference evidence="18" key="1">
    <citation type="submission" date="2016-11" db="EMBL/GenBank/DDBJ databases">
        <authorList>
            <person name="Varghese N."/>
            <person name="Submissions S."/>
        </authorList>
    </citation>
    <scope>NUCLEOTIDE SEQUENCE [LARGE SCALE GENOMIC DNA]</scope>
    <source>
        <strain evidence="18">DSM 29440</strain>
    </source>
</reference>
<dbReference type="InterPro" id="IPR036097">
    <property type="entry name" value="HisK_dim/P_sf"/>
</dbReference>
<dbReference type="InterPro" id="IPR004358">
    <property type="entry name" value="Sig_transdc_His_kin-like_C"/>
</dbReference>
<dbReference type="GO" id="GO:0000155">
    <property type="term" value="F:phosphorelay sensor kinase activity"/>
    <property type="evidence" value="ECO:0007669"/>
    <property type="project" value="InterPro"/>
</dbReference>
<dbReference type="InterPro" id="IPR005467">
    <property type="entry name" value="His_kinase_dom"/>
</dbReference>
<dbReference type="PROSITE" id="PS50109">
    <property type="entry name" value="HIS_KIN"/>
    <property type="match status" value="1"/>
</dbReference>
<evidence type="ECO:0000256" key="5">
    <source>
        <dbReference type="ARBA" id="ARBA00022553"/>
    </source>
</evidence>
<evidence type="ECO:0000256" key="6">
    <source>
        <dbReference type="ARBA" id="ARBA00022679"/>
    </source>
</evidence>
<dbReference type="InterPro" id="IPR037006">
    <property type="entry name" value="CheA-like_homodim_sf"/>
</dbReference>
<comment type="catalytic activity">
    <reaction evidence="1">
        <text>ATP + protein L-histidine = ADP + protein N-phospho-L-histidine.</text>
        <dbReference type="EC" id="2.7.13.3"/>
    </reaction>
</comment>
<dbReference type="GO" id="GO:0005737">
    <property type="term" value="C:cytoplasm"/>
    <property type="evidence" value="ECO:0007669"/>
    <property type="project" value="InterPro"/>
</dbReference>
<dbReference type="InterPro" id="IPR008207">
    <property type="entry name" value="Sig_transdc_His_kin_Hpt_dom"/>
</dbReference>
<evidence type="ECO:0000256" key="1">
    <source>
        <dbReference type="ARBA" id="ARBA00000085"/>
    </source>
</evidence>
<keyword evidence="10" id="KW-0902">Two-component regulatory system</keyword>
<gene>
    <name evidence="17" type="ORF">SAMN05444002_1324</name>
</gene>
<keyword evidence="9" id="KW-0067">ATP-binding</keyword>
<dbReference type="InterPro" id="IPR004105">
    <property type="entry name" value="CheA-like_dim"/>
</dbReference>
<keyword evidence="18" id="KW-1185">Reference proteome</keyword>
<dbReference type="InterPro" id="IPR036890">
    <property type="entry name" value="HATPase_C_sf"/>
</dbReference>